<keyword evidence="2" id="KW-1185">Reference proteome</keyword>
<dbReference type="STRING" id="70448.Q01C66"/>
<organism evidence="1 2">
    <name type="scientific">Ostreococcus tauri</name>
    <name type="common">Marine green alga</name>
    <dbReference type="NCBI Taxonomy" id="70448"/>
    <lineage>
        <taxon>Eukaryota</taxon>
        <taxon>Viridiplantae</taxon>
        <taxon>Chlorophyta</taxon>
        <taxon>Mamiellophyceae</taxon>
        <taxon>Mamiellales</taxon>
        <taxon>Bathycoccaceae</taxon>
        <taxon>Ostreococcus</taxon>
    </lineage>
</organism>
<sequence>MARPGRATARGAAGVRARSRAPWTFAIAIAVISRVVGVRAAVSTGAPLSGATNGAAEAVLDYKSVPGGRCSPNDSTNTIVCDKLEPASTKNYASFDFVVYDVNGARCDLCGRECSLDGSAWAYCGATPVWYFGLTVGQHQFKVRGLGGDNTPGNTPEVYNWVIEDPLTVEWDSAYATPSTYGTSNSVNTFYMQSSRPSSAYVQFEYSTTNDYIKTYTRLPTGTSSVNVTPSYGVNEFTFRAVSIESYTGKLLTESSVNQISVTYTIDNVNPSVTFVSGLADGANPSMDTVSYVVSSTDVDVVNSNVQSGLQKIETQFTRVDNGASNPSPLHTWMTYTAFSGSPTDKNVTVTLTNLATLADGTYELLVRSTDNAGNVATAASRTMAVQLASMMRVPDASRLNATTTSGAQTASGAITLASVPSDGSLVPTAYEVSGIVGGVLALESAPTVPLANNTLVSPSDATTGFRFTPTVCTYTGDALSSTFGFDLKPSTSTTDLTKVVDLPAHSYITVTWTNSPPILSLIAAYELTPIHIADAANMGTTVRDFLDAHVLDCDAQPSLRTVPYGVAVVGSDQTRGTWQFSTDSGASWTNFDTNGALSTTNALILKAESNERVRFVPTFTSLEDEFMVSFAFRGWDGTTSESTGATGVDITTNSHTSPSGSISASTATAFLLVRGFSHSFFERTDKTVTASTRRTFESGANSCPPSHRRSVRIPVATATEGAEPKIKSSSALTVTPPWTIEAWVRRDVWLTAQTLFASPSDGSAIMLEMSEASGKVGIVPPSGVSGGTFNYLAPLGTWVHLAFVMYESSYPTAYSAPGANLRLVVNGAFHSELTSVGFNMPHGIIGGSGIAGFSIDEVRYWSVARSIEDIHTNMERFMAGSETGLVSYVPFDAGCGLSVSDRYAGSSATWTLTAAEWIDARMFKCAFVSAITPPVINLYSPQNTVMLIGERFKHPSSAAGYDWGSDSVSKFDGLNAVCIFGSSSAGNRTSPADVISDTAVLCFPPDVAHDVAVVQPVFCDYSLGCCTGETTVDYHIENATTRPYDANYVSYAVNEVPMYDTPSLTFSRGEITNMLPAAIDEALGGILTVTGYGFSPSIDTNFVNGAPKCAFRYGSSSESLYTDAELISDTLMKCEFPTRSRADMENAEARTSVEIALVYLYGDEAWSYQTGWIEVVVSSYDLHFGLDEPLTSVSELGGSVLSITAIFDEPDTSSVRVKHDSGRVTSTDVACAFGTVRPISARYNESETFECVAPAAPRATPTSVPLFVSLFASSMFTSFSQLTLLSSSGELDYVAQPIVTDIFPRQLFAVPTANLLFAVGSDFPSFSPRCRLNSTYLTVNSYLSSELVLCSGVGVGGATPGFHAVLVDNYMLNVDDVYSPGNYDNGVMIRDDAHVGTIVTAGVTGPLYGGWALTVSGSGFLPGDGCSLHVAPGEPNEVLDDPTFGHFVSSALMKCLAPRVEENPESWYLPDESSGWVTQLVARLAVESVDRNNDPKSHVKLLHGLNNASVLANSYAEATSIEFTREDHVFLNPQGGSELALVAKNGTASFLSSSCRFGTIQVLADWSWSSNETSTTSLVRCISPAFGKYNANKYRFSVTQGDPGHYGEFVVDSLKMMKSIDDDTIYEYVNNAKQLATQFGLSSPSEQLALYECYVKGDRNFVLGAFQAISSNVYDCSIKNMFDQLGYRTNLAFVSFGIGIRGGEDVITPLLLQYTPPPMISSVAVSAVPPPYGYRPAFTESNCTTLKDAASMTRDLSHSVYEGRPQTPFEVEKFVLPALDIFGGAWWHVSNAVGNPLHIRGLYFKSPQDGGEILVSFKHEETSATARGHFVSSALILVEVPITVDGEHETTVRASVDNGVSWSQERVAFRIHELDYVDRDLQTIRQACAT</sequence>
<evidence type="ECO:0000313" key="1">
    <source>
        <dbReference type="EMBL" id="CAL53087.1"/>
    </source>
</evidence>
<accession>Q01C66</accession>
<dbReference type="Gene3D" id="2.60.120.200">
    <property type="match status" value="1"/>
</dbReference>
<dbReference type="OrthoDB" id="89765at2759"/>
<comment type="caution">
    <text evidence="1">The sequence shown here is derived from an EMBL/GenBank/DDBJ whole genome shotgun (WGS) entry which is preliminary data.</text>
</comment>
<reference evidence="1 2" key="2">
    <citation type="journal article" date="2014" name="BMC Genomics">
        <title>An improved genome of the model marine alga Ostreococcus tauri unfolds by assessing Illumina de novo assemblies.</title>
        <authorList>
            <person name="Blanc-Mathieu R."/>
            <person name="Verhelst B."/>
            <person name="Derelle E."/>
            <person name="Rombauts S."/>
            <person name="Bouget F.Y."/>
            <person name="Carre I."/>
            <person name="Chateau A."/>
            <person name="Eyre-Walker A."/>
            <person name="Grimsley N."/>
            <person name="Moreau H."/>
            <person name="Piegu B."/>
            <person name="Rivals E."/>
            <person name="Schackwitz W."/>
            <person name="Van de Peer Y."/>
            <person name="Piganeau G."/>
        </authorList>
    </citation>
    <scope>NUCLEOTIDE SEQUENCE [LARGE SCALE GENOMIC DNA]</scope>
    <source>
        <strain evidence="2">OTTH 0595 / CCAP 157/2 / RCC745</strain>
    </source>
</reference>
<dbReference type="OMA" id="LALYECY"/>
<reference evidence="2" key="1">
    <citation type="journal article" date="2006" name="Proc. Natl. Acad. Sci. U.S.A.">
        <title>Genome analysis of the smallest free-living eukaryote Ostreococcus tauri unveils many unique features.</title>
        <authorList>
            <person name="Derelle E."/>
            <person name="Ferraz C."/>
            <person name="Rombauts S."/>
            <person name="Rouze P."/>
            <person name="Worden A.Z."/>
            <person name="Robbens S."/>
            <person name="Partensky F."/>
            <person name="Degroeve S."/>
            <person name="Echeynie S."/>
            <person name="Cooke R."/>
            <person name="Saeys Y."/>
            <person name="Wuyts J."/>
            <person name="Jabbari K."/>
            <person name="Bowler C."/>
            <person name="Panaud O."/>
            <person name="Piegu B."/>
            <person name="Ball S.G."/>
            <person name="Ral J.-P."/>
            <person name="Bouget F.-Y."/>
            <person name="Piganeau G."/>
            <person name="De Baets B."/>
            <person name="Picard A."/>
            <person name="Delseny M."/>
            <person name="Demaille J."/>
            <person name="Van de Peer Y."/>
            <person name="Moreau H."/>
        </authorList>
    </citation>
    <scope>NUCLEOTIDE SEQUENCE [LARGE SCALE GENOMIC DNA]</scope>
    <source>
        <strain evidence="2">OTTH 0595 / CCAP 157/2 / RCC745</strain>
    </source>
</reference>
<evidence type="ECO:0000313" key="2">
    <source>
        <dbReference type="Proteomes" id="UP000009170"/>
    </source>
</evidence>
<protein>
    <submittedName>
        <fullName evidence="1">Concanavalin A-like lectin/glucanases superfamily</fullName>
    </submittedName>
</protein>
<dbReference type="EMBL" id="CAID01000003">
    <property type="protein sequence ID" value="CAL53087.1"/>
    <property type="molecule type" value="Genomic_DNA"/>
</dbReference>
<dbReference type="GeneID" id="9833134"/>
<dbReference type="InParanoid" id="Q01C66"/>
<dbReference type="KEGG" id="ota:OT_ostta03g04470"/>
<dbReference type="SUPFAM" id="SSF49899">
    <property type="entry name" value="Concanavalin A-like lectins/glucanases"/>
    <property type="match status" value="1"/>
</dbReference>
<name>Q01C66_OSTTA</name>
<dbReference type="Proteomes" id="UP000009170">
    <property type="component" value="Unassembled WGS sequence"/>
</dbReference>
<proteinExistence type="predicted"/>
<dbReference type="InterPro" id="IPR013320">
    <property type="entry name" value="ConA-like_dom_sf"/>
</dbReference>
<dbReference type="Pfam" id="PF13385">
    <property type="entry name" value="Laminin_G_3"/>
    <property type="match status" value="1"/>
</dbReference>
<gene>
    <name evidence="1" type="ORF">OT_ostta03g04470</name>
</gene>
<dbReference type="RefSeq" id="XP_003078346.1">
    <property type="nucleotide sequence ID" value="XM_003078298.1"/>
</dbReference>